<dbReference type="Gene3D" id="2.40.420.20">
    <property type="match status" value="1"/>
</dbReference>
<feature type="domain" description="Multidrug resistance protein MdtA-like barrel-sandwich hybrid" evidence="2">
    <location>
        <begin position="76"/>
        <end position="212"/>
    </location>
</feature>
<dbReference type="PROSITE" id="PS51257">
    <property type="entry name" value="PROKAR_LIPOPROTEIN"/>
    <property type="match status" value="1"/>
</dbReference>
<dbReference type="EMBL" id="VFRQ01000001">
    <property type="protein sequence ID" value="TPE46247.1"/>
    <property type="molecule type" value="Genomic_DNA"/>
</dbReference>
<evidence type="ECO:0000259" key="3">
    <source>
        <dbReference type="Pfam" id="PF25954"/>
    </source>
</evidence>
<dbReference type="OrthoDB" id="9806939at2"/>
<gene>
    <name evidence="5" type="ORF">FJM65_02575</name>
</gene>
<evidence type="ECO:0000259" key="4">
    <source>
        <dbReference type="Pfam" id="PF25989"/>
    </source>
</evidence>
<sequence>MISYKMKRKQYSPSVVRGVFYAVILVTLGACTGRAENTEVSQEEQQVTVPKVPVASVQVDQPEYTLSLPGELQPYEQVDIYPKVKGFLKALHVDRGSQVKKGQVLATLEAPEVNQQLSAAKAQAQKLYEDFVYSKQALKRLQQAAAKDGAVAAIELDRASTKVRSDSAAYVAAKASASSISAMREYLTIKAPFDGVITARNFSVGALVGEAGSQATPLFSVAQQSRLRLVVAVPEKHAQSLDEETPLSFKVSNRPGKVFHAKLSRNSKVLNQKLRSVNVEFDVDNREQALSGGEYAQVQLKLQRPDSTVWVPASSVVNAQSGVFVLKVENDAVKRVPVVEGMRRENLQEVFGNIKAGDLVVLKGSEELKEESKVQPVKN</sequence>
<dbReference type="Pfam" id="PF25954">
    <property type="entry name" value="Beta-barrel_RND_2"/>
    <property type="match status" value="1"/>
</dbReference>
<dbReference type="InterPro" id="IPR058792">
    <property type="entry name" value="Beta-barrel_RND_2"/>
</dbReference>
<dbReference type="Pfam" id="PF25989">
    <property type="entry name" value="YknX_C"/>
    <property type="match status" value="1"/>
</dbReference>
<dbReference type="GO" id="GO:1990281">
    <property type="term" value="C:efflux pump complex"/>
    <property type="evidence" value="ECO:0007669"/>
    <property type="project" value="TreeGrafter"/>
</dbReference>
<dbReference type="Gene3D" id="2.40.30.170">
    <property type="match status" value="1"/>
</dbReference>
<feature type="domain" description="YknX-like C-terminal permuted SH3-like" evidence="4">
    <location>
        <begin position="311"/>
        <end position="375"/>
    </location>
</feature>
<dbReference type="AlphaFoldDB" id="A0A501WGV4"/>
<proteinExistence type="inferred from homology"/>
<dbReference type="Gene3D" id="1.10.287.470">
    <property type="entry name" value="Helix hairpin bin"/>
    <property type="match status" value="1"/>
</dbReference>
<dbReference type="InterPro" id="IPR058637">
    <property type="entry name" value="YknX-like_C"/>
</dbReference>
<dbReference type="PANTHER" id="PTHR30469">
    <property type="entry name" value="MULTIDRUG RESISTANCE PROTEIN MDTA"/>
    <property type="match status" value="1"/>
</dbReference>
<evidence type="ECO:0000313" key="6">
    <source>
        <dbReference type="Proteomes" id="UP000316727"/>
    </source>
</evidence>
<dbReference type="PANTHER" id="PTHR30469:SF37">
    <property type="entry name" value="RAGD PROTEIN"/>
    <property type="match status" value="1"/>
</dbReference>
<accession>A0A501WGV4</accession>
<dbReference type="InterPro" id="IPR058625">
    <property type="entry name" value="MdtA-like_BSH"/>
</dbReference>
<dbReference type="GO" id="GO:0015562">
    <property type="term" value="F:efflux transmembrane transporter activity"/>
    <property type="evidence" value="ECO:0007669"/>
    <property type="project" value="TreeGrafter"/>
</dbReference>
<evidence type="ECO:0000259" key="2">
    <source>
        <dbReference type="Pfam" id="PF25917"/>
    </source>
</evidence>
<dbReference type="InterPro" id="IPR006143">
    <property type="entry name" value="RND_pump_MFP"/>
</dbReference>
<reference evidence="5 6" key="1">
    <citation type="submission" date="2019-06" db="EMBL/GenBank/DDBJ databases">
        <title>A novel bacterium of genus Pontibacter, isolated from marine sediment.</title>
        <authorList>
            <person name="Huang H."/>
            <person name="Mo K."/>
            <person name="Hu Y."/>
        </authorList>
    </citation>
    <scope>NUCLEOTIDE SEQUENCE [LARGE SCALE GENOMIC DNA]</scope>
    <source>
        <strain evidence="5 6">HB172049</strain>
    </source>
</reference>
<name>A0A501WGV4_9BACT</name>
<comment type="caution">
    <text evidence="5">The sequence shown here is derived from an EMBL/GenBank/DDBJ whole genome shotgun (WGS) entry which is preliminary data.</text>
</comment>
<dbReference type="NCBIfam" id="TIGR01730">
    <property type="entry name" value="RND_mfp"/>
    <property type="match status" value="1"/>
</dbReference>
<dbReference type="Proteomes" id="UP000316727">
    <property type="component" value="Unassembled WGS sequence"/>
</dbReference>
<dbReference type="Pfam" id="PF25917">
    <property type="entry name" value="BSH_RND"/>
    <property type="match status" value="1"/>
</dbReference>
<keyword evidence="6" id="KW-1185">Reference proteome</keyword>
<dbReference type="SUPFAM" id="SSF111369">
    <property type="entry name" value="HlyD-like secretion proteins"/>
    <property type="match status" value="1"/>
</dbReference>
<evidence type="ECO:0000256" key="1">
    <source>
        <dbReference type="ARBA" id="ARBA00009477"/>
    </source>
</evidence>
<organism evidence="5 6">
    <name type="scientific">Pontibacter mangrovi</name>
    <dbReference type="NCBI Taxonomy" id="2589816"/>
    <lineage>
        <taxon>Bacteria</taxon>
        <taxon>Pseudomonadati</taxon>
        <taxon>Bacteroidota</taxon>
        <taxon>Cytophagia</taxon>
        <taxon>Cytophagales</taxon>
        <taxon>Hymenobacteraceae</taxon>
        <taxon>Pontibacter</taxon>
    </lineage>
</organism>
<feature type="domain" description="CusB-like beta-barrel" evidence="3">
    <location>
        <begin position="229"/>
        <end position="301"/>
    </location>
</feature>
<protein>
    <submittedName>
        <fullName evidence="5">Efflux RND transporter periplasmic adaptor subunit</fullName>
    </submittedName>
</protein>
<evidence type="ECO:0000313" key="5">
    <source>
        <dbReference type="EMBL" id="TPE46247.1"/>
    </source>
</evidence>
<comment type="similarity">
    <text evidence="1">Belongs to the membrane fusion protein (MFP) (TC 8.A.1) family.</text>
</comment>
<dbReference type="Gene3D" id="2.40.50.100">
    <property type="match status" value="1"/>
</dbReference>